<dbReference type="InterPro" id="IPR014710">
    <property type="entry name" value="RmlC-like_jellyroll"/>
</dbReference>
<comment type="catalytic activity">
    <reaction evidence="17">
        <text>alpha-D-mannose 1-phosphate + GTP + H(+) = GDP-alpha-D-mannose + diphosphate</text>
        <dbReference type="Rhea" id="RHEA:15229"/>
        <dbReference type="ChEBI" id="CHEBI:15378"/>
        <dbReference type="ChEBI" id="CHEBI:33019"/>
        <dbReference type="ChEBI" id="CHEBI:37565"/>
        <dbReference type="ChEBI" id="CHEBI:57527"/>
        <dbReference type="ChEBI" id="CHEBI:58409"/>
        <dbReference type="EC" id="2.7.7.13"/>
    </reaction>
</comment>
<dbReference type="Gene3D" id="2.60.120.10">
    <property type="entry name" value="Jelly Rolls"/>
    <property type="match status" value="1"/>
</dbReference>
<comment type="catalytic activity">
    <reaction evidence="1">
        <text>D-mannose 6-phosphate = D-fructose 6-phosphate</text>
        <dbReference type="Rhea" id="RHEA:12356"/>
        <dbReference type="ChEBI" id="CHEBI:58735"/>
        <dbReference type="ChEBI" id="CHEBI:61527"/>
        <dbReference type="EC" id="5.3.1.8"/>
    </reaction>
</comment>
<evidence type="ECO:0000256" key="1">
    <source>
        <dbReference type="ARBA" id="ARBA00000757"/>
    </source>
</evidence>
<dbReference type="NCBIfam" id="TIGR01479">
    <property type="entry name" value="GMP_PMI"/>
    <property type="match status" value="1"/>
</dbReference>
<evidence type="ECO:0000256" key="11">
    <source>
        <dbReference type="ARBA" id="ARBA00022741"/>
    </source>
</evidence>
<comment type="pathway">
    <text evidence="4">Nucleotide-sugar biosynthesis; GDP-alpha-D-mannose biosynthesis; GDP-alpha-D-mannose from alpha-D-mannose 1-phosphate (GTP route): step 1/1.</text>
</comment>
<keyword evidence="15" id="KW-0511">Multifunctional enzyme</keyword>
<evidence type="ECO:0000256" key="17">
    <source>
        <dbReference type="ARBA" id="ARBA00047343"/>
    </source>
</evidence>
<comment type="similarity">
    <text evidence="5 20">Belongs to the mannose-6-phosphate isomerase type 2 family.</text>
</comment>
<evidence type="ECO:0000256" key="7">
    <source>
        <dbReference type="ARBA" id="ARBA00011956"/>
    </source>
</evidence>
<dbReference type="Pfam" id="PF01050">
    <property type="entry name" value="MannoseP_isomer"/>
    <property type="match status" value="1"/>
</dbReference>
<dbReference type="KEGG" id="eaz:JHT90_07870"/>
<dbReference type="SUPFAM" id="SSF51182">
    <property type="entry name" value="RmlC-like cupins"/>
    <property type="match status" value="1"/>
</dbReference>
<dbReference type="InterPro" id="IPR006375">
    <property type="entry name" value="Man1P_GuaTrfase/Man6P_Isoase"/>
</dbReference>
<dbReference type="SUPFAM" id="SSF53448">
    <property type="entry name" value="Nucleotide-diphospho-sugar transferases"/>
    <property type="match status" value="1"/>
</dbReference>
<evidence type="ECO:0000256" key="8">
    <source>
        <dbReference type="ARBA" id="ARBA00012387"/>
    </source>
</evidence>
<dbReference type="FunFam" id="3.90.550.10:FF:000046">
    <property type="entry name" value="Mannose-1-phosphate guanylyltransferase (GDP)"/>
    <property type="match status" value="1"/>
</dbReference>
<comment type="subunit">
    <text evidence="6">Monomer.</text>
</comment>
<evidence type="ECO:0000256" key="16">
    <source>
        <dbReference type="ARBA" id="ARBA00023285"/>
    </source>
</evidence>
<evidence type="ECO:0000256" key="19">
    <source>
        <dbReference type="ARBA" id="ARBA00067387"/>
    </source>
</evidence>
<evidence type="ECO:0000256" key="9">
    <source>
        <dbReference type="ARBA" id="ARBA00022679"/>
    </source>
</evidence>
<organism evidence="24 25">
    <name type="scientific">Entomomonas asaccharolytica</name>
    <dbReference type="NCBI Taxonomy" id="2785331"/>
    <lineage>
        <taxon>Bacteria</taxon>
        <taxon>Pseudomonadati</taxon>
        <taxon>Pseudomonadota</taxon>
        <taxon>Gammaproteobacteria</taxon>
        <taxon>Pseudomonadales</taxon>
        <taxon>Pseudomonadaceae</taxon>
        <taxon>Entomomonas</taxon>
    </lineage>
</organism>
<dbReference type="InterPro" id="IPR054566">
    <property type="entry name" value="ManC/GMP-like_b-helix"/>
</dbReference>
<evidence type="ECO:0000256" key="10">
    <source>
        <dbReference type="ARBA" id="ARBA00022695"/>
    </source>
</evidence>
<evidence type="ECO:0000256" key="18">
    <source>
        <dbReference type="ARBA" id="ARBA00057590"/>
    </source>
</evidence>
<keyword evidence="25" id="KW-1185">Reference proteome</keyword>
<dbReference type="GO" id="GO:0042121">
    <property type="term" value="P:alginic acid biosynthetic process"/>
    <property type="evidence" value="ECO:0007669"/>
    <property type="project" value="UniProtKB-KW"/>
</dbReference>
<sequence>MITVILSGGNGSRLWPLSRGQYPKQFLSLLTDKTLLQDTLLRLDTKTTSSIIVCNEAHRFIVTEQLAQIDAQAESILLEPFGRNTSPAVALTAMMLLEQGRDETLVVLPADHFIQDKTRFHQALAIAEQVAEQGQLVLFGIKADKPETGFGYIKCHPSTANNSPALKVEQFIEKPDAKTALSFIEQGNYYWNSGMFVFKCSTYLQELQQYSPAIYEACQQTLQASQFKDQFLYIDAKTFAQCPDDSIDYSVMEKTQKATLIPLDSGWNDIGAWSSLWEISDKDKQGNVTHGDVIVKDSKNNLAFSSKRLVTLLGVENLLVVETPDAVLVAHRDNAQSIKELVNQLKQAKRPESETNNLVYRPWGCYETIDYGNRFQVKRITVNPGATLSLQMHHHRAEHWVIVTGTALITRDDKEFILSENQSTYIPITSVHRLSNPGHIPLEVIEIQSGSYLGEDDIQRFEDRYGRLNVVSATKEKLVNER</sequence>
<dbReference type="FunFam" id="2.60.120.10:FF:000032">
    <property type="entry name" value="Mannose-1-phosphate guanylyltransferase/mannose-6-phosphate isomerase"/>
    <property type="match status" value="1"/>
</dbReference>
<dbReference type="GO" id="GO:0004475">
    <property type="term" value="F:mannose-1-phosphate guanylyltransferase (GTP) activity"/>
    <property type="evidence" value="ECO:0007669"/>
    <property type="project" value="UniProtKB-EC"/>
</dbReference>
<keyword evidence="14 24" id="KW-0413">Isomerase</keyword>
<dbReference type="InterPro" id="IPR001538">
    <property type="entry name" value="Man6P_isomerase-2_C"/>
</dbReference>
<dbReference type="InterPro" id="IPR029044">
    <property type="entry name" value="Nucleotide-diphossugar_trans"/>
</dbReference>
<dbReference type="Proteomes" id="UP000595278">
    <property type="component" value="Chromosome"/>
</dbReference>
<evidence type="ECO:0000256" key="2">
    <source>
        <dbReference type="ARBA" id="ARBA00001941"/>
    </source>
</evidence>
<dbReference type="Pfam" id="PF00483">
    <property type="entry name" value="NTP_transferase"/>
    <property type="match status" value="1"/>
</dbReference>
<evidence type="ECO:0000313" key="25">
    <source>
        <dbReference type="Proteomes" id="UP000595278"/>
    </source>
</evidence>
<evidence type="ECO:0000256" key="12">
    <source>
        <dbReference type="ARBA" id="ARBA00022841"/>
    </source>
</evidence>
<reference evidence="24 25" key="1">
    <citation type="submission" date="2021-01" db="EMBL/GenBank/DDBJ databases">
        <title>Entomomonas sp. F2A isolated from a house cricket (Acheta domesticus).</title>
        <authorList>
            <person name="Spergser J."/>
            <person name="Busse H.-J."/>
        </authorList>
    </citation>
    <scope>NUCLEOTIDE SEQUENCE [LARGE SCALE GENOMIC DNA]</scope>
    <source>
        <strain evidence="24 25">F2A</strain>
    </source>
</reference>
<evidence type="ECO:0000259" key="21">
    <source>
        <dbReference type="Pfam" id="PF00483"/>
    </source>
</evidence>
<evidence type="ECO:0000256" key="5">
    <source>
        <dbReference type="ARBA" id="ARBA00006115"/>
    </source>
</evidence>
<feature type="domain" description="Mannose-6-phosphate isomerase type II C-terminal" evidence="22">
    <location>
        <begin position="350"/>
        <end position="463"/>
    </location>
</feature>
<accession>A0A974NDE0</accession>
<dbReference type="InterPro" id="IPR049577">
    <property type="entry name" value="GMPP_N"/>
</dbReference>
<protein>
    <recommendedName>
        <fullName evidence="19">Alginate biosynthesis protein AlgA</fullName>
        <ecNumber evidence="8">2.7.7.13</ecNumber>
        <ecNumber evidence="7">5.3.1.8</ecNumber>
    </recommendedName>
</protein>
<dbReference type="EC" id="2.7.7.13" evidence="8"/>
<gene>
    <name evidence="24" type="ORF">JHT90_07870</name>
</gene>
<dbReference type="PANTHER" id="PTHR46390">
    <property type="entry name" value="MANNOSE-1-PHOSPHATE GUANYLYLTRANSFERASE"/>
    <property type="match status" value="1"/>
</dbReference>
<keyword evidence="13" id="KW-0342">GTP-binding</keyword>
<dbReference type="CDD" id="cd02509">
    <property type="entry name" value="GDP-M1P_Guanylyltransferase"/>
    <property type="match status" value="1"/>
</dbReference>
<dbReference type="Gene3D" id="3.90.550.10">
    <property type="entry name" value="Spore Coat Polysaccharide Biosynthesis Protein SpsA, Chain A"/>
    <property type="match status" value="1"/>
</dbReference>
<dbReference type="InterPro" id="IPR051161">
    <property type="entry name" value="Mannose-6P_isomerase_type2"/>
</dbReference>
<evidence type="ECO:0000313" key="24">
    <source>
        <dbReference type="EMBL" id="QQP84347.1"/>
    </source>
</evidence>
<feature type="domain" description="Nucleotidyl transferase" evidence="21">
    <location>
        <begin position="3"/>
        <end position="285"/>
    </location>
</feature>
<dbReference type="Pfam" id="PF22640">
    <property type="entry name" value="ManC_GMP_beta-helix"/>
    <property type="match status" value="1"/>
</dbReference>
<proteinExistence type="inferred from homology"/>
<evidence type="ECO:0000259" key="22">
    <source>
        <dbReference type="Pfam" id="PF01050"/>
    </source>
</evidence>
<comment type="cofactor">
    <cofactor evidence="2">
        <name>Co(2+)</name>
        <dbReference type="ChEBI" id="CHEBI:48828"/>
    </cofactor>
</comment>
<keyword evidence="16" id="KW-0170">Cobalt</keyword>
<dbReference type="GO" id="GO:0005525">
    <property type="term" value="F:GTP binding"/>
    <property type="evidence" value="ECO:0007669"/>
    <property type="project" value="UniProtKB-KW"/>
</dbReference>
<dbReference type="EMBL" id="CP067393">
    <property type="protein sequence ID" value="QQP84347.1"/>
    <property type="molecule type" value="Genomic_DNA"/>
</dbReference>
<dbReference type="PANTHER" id="PTHR46390:SF1">
    <property type="entry name" value="MANNOSE-1-PHOSPHATE GUANYLYLTRANSFERASE"/>
    <property type="match status" value="1"/>
</dbReference>
<evidence type="ECO:0000256" key="20">
    <source>
        <dbReference type="RuleBase" id="RU004190"/>
    </source>
</evidence>
<dbReference type="EC" id="5.3.1.8" evidence="7"/>
<dbReference type="RefSeq" id="WP_201090245.1">
    <property type="nucleotide sequence ID" value="NZ_CP067393.1"/>
</dbReference>
<keyword evidence="11" id="KW-0547">Nucleotide-binding</keyword>
<name>A0A974NDE0_9GAMM</name>
<evidence type="ECO:0000256" key="15">
    <source>
        <dbReference type="ARBA" id="ARBA00023268"/>
    </source>
</evidence>
<evidence type="ECO:0000256" key="3">
    <source>
        <dbReference type="ARBA" id="ARBA00004666"/>
    </source>
</evidence>
<dbReference type="InterPro" id="IPR011051">
    <property type="entry name" value="RmlC_Cupin_sf"/>
</dbReference>
<evidence type="ECO:0000259" key="23">
    <source>
        <dbReference type="Pfam" id="PF22640"/>
    </source>
</evidence>
<dbReference type="InterPro" id="IPR005835">
    <property type="entry name" value="NTP_transferase_dom"/>
</dbReference>
<keyword evidence="9 24" id="KW-0808">Transferase</keyword>
<evidence type="ECO:0000256" key="4">
    <source>
        <dbReference type="ARBA" id="ARBA00004823"/>
    </source>
</evidence>
<dbReference type="CDD" id="cd02213">
    <property type="entry name" value="cupin_PMI_typeII_C"/>
    <property type="match status" value="1"/>
</dbReference>
<evidence type="ECO:0000256" key="13">
    <source>
        <dbReference type="ARBA" id="ARBA00023134"/>
    </source>
</evidence>
<keyword evidence="10 24" id="KW-0548">Nucleotidyltransferase</keyword>
<dbReference type="GO" id="GO:0004476">
    <property type="term" value="F:mannose-6-phosphate isomerase activity"/>
    <property type="evidence" value="ECO:0007669"/>
    <property type="project" value="UniProtKB-EC"/>
</dbReference>
<keyword evidence="12" id="KW-0016">Alginate biosynthesis</keyword>
<comment type="function">
    <text evidence="18">Produces a precursor for alginate polymerization. The alginate layer provides a protective barrier against host immune defenses and antibiotics.</text>
</comment>
<evidence type="ECO:0000256" key="6">
    <source>
        <dbReference type="ARBA" id="ARBA00011245"/>
    </source>
</evidence>
<feature type="domain" description="MannoseP isomerase/GMP-like beta-helix" evidence="23">
    <location>
        <begin position="291"/>
        <end position="345"/>
    </location>
</feature>
<evidence type="ECO:0000256" key="14">
    <source>
        <dbReference type="ARBA" id="ARBA00023235"/>
    </source>
</evidence>
<dbReference type="GO" id="GO:0009298">
    <property type="term" value="P:GDP-mannose biosynthetic process"/>
    <property type="evidence" value="ECO:0007669"/>
    <property type="project" value="TreeGrafter"/>
</dbReference>
<comment type="pathway">
    <text evidence="3">Nucleotide-sugar biosynthesis; GDP-alpha-D-mannose biosynthesis; alpha-D-mannose 1-phosphate from D-fructose 6-phosphate: step 1/2.</text>
</comment>
<dbReference type="AlphaFoldDB" id="A0A974NDE0"/>